<feature type="transmembrane region" description="Helical" evidence="1">
    <location>
        <begin position="35"/>
        <end position="53"/>
    </location>
</feature>
<organism evidence="3 4">
    <name type="scientific">Pacificispira spongiicola</name>
    <dbReference type="NCBI Taxonomy" id="2729598"/>
    <lineage>
        <taxon>Bacteria</taxon>
        <taxon>Pseudomonadati</taxon>
        <taxon>Pseudomonadota</taxon>
        <taxon>Alphaproteobacteria</taxon>
        <taxon>Rhodospirillales</taxon>
        <taxon>Rhodospirillaceae</taxon>
        <taxon>Pacificispira</taxon>
    </lineage>
</organism>
<sequence length="256" mass="28331">MKEFAISLLPNFLFWALIASVLVRNVPHATTVRRVLAVLLLVLSVPVLPKWAIEAWTLDGTPRVVWQRTDSDAVFIAGGGVSRDGRGLYWPSIETYRRGVVGADVARRLSIPMVLSGGPTLDRDKTTEAEVLSRYLATDVPILMDDRAMNSWENAVGAQRIRQENGWTGGYILVSDGIHLRRLAACMRALDVPIDAVVPTRSRRVAELRWVDFVPSVSGLTAWSQLSYELMGSIYYILRGRISPADLVAVTSSDPE</sequence>
<comment type="caution">
    <text evidence="3">The sequence shown here is derived from an EMBL/GenBank/DDBJ whole genome shotgun (WGS) entry which is preliminary data.</text>
</comment>
<dbReference type="PANTHER" id="PTHR30336:SF20">
    <property type="entry name" value="DUF218 DOMAIN-CONTAINING PROTEIN"/>
    <property type="match status" value="1"/>
</dbReference>
<dbReference type="AlphaFoldDB" id="A0A7Y0DZZ5"/>
<dbReference type="EMBL" id="JABBNT010000003">
    <property type="protein sequence ID" value="NMM44713.1"/>
    <property type="molecule type" value="Genomic_DNA"/>
</dbReference>
<keyword evidence="4" id="KW-1185">Reference proteome</keyword>
<dbReference type="Gene3D" id="3.40.50.620">
    <property type="entry name" value="HUPs"/>
    <property type="match status" value="1"/>
</dbReference>
<reference evidence="3 4" key="1">
    <citation type="submission" date="2020-04" db="EMBL/GenBank/DDBJ databases">
        <title>Rhodospirillaceae bacterium KN72 isolated from deep sea.</title>
        <authorList>
            <person name="Zhang D.-C."/>
        </authorList>
    </citation>
    <scope>NUCLEOTIDE SEQUENCE [LARGE SCALE GENOMIC DNA]</scope>
    <source>
        <strain evidence="3 4">KN72</strain>
    </source>
</reference>
<evidence type="ECO:0000256" key="1">
    <source>
        <dbReference type="SAM" id="Phobius"/>
    </source>
</evidence>
<protein>
    <submittedName>
        <fullName evidence="3">YdcF family protein</fullName>
    </submittedName>
</protein>
<evidence type="ECO:0000313" key="3">
    <source>
        <dbReference type="EMBL" id="NMM44713.1"/>
    </source>
</evidence>
<keyword evidence="1" id="KW-0812">Transmembrane</keyword>
<dbReference type="CDD" id="cd06259">
    <property type="entry name" value="YdcF-like"/>
    <property type="match status" value="1"/>
</dbReference>
<evidence type="ECO:0000313" key="4">
    <source>
        <dbReference type="Proteomes" id="UP000539372"/>
    </source>
</evidence>
<name>A0A7Y0DZZ5_9PROT</name>
<keyword evidence="1" id="KW-0472">Membrane</keyword>
<proteinExistence type="predicted"/>
<dbReference type="InterPro" id="IPR051599">
    <property type="entry name" value="Cell_Envelope_Assoc"/>
</dbReference>
<dbReference type="InterPro" id="IPR003848">
    <property type="entry name" value="DUF218"/>
</dbReference>
<dbReference type="GO" id="GO:0005886">
    <property type="term" value="C:plasma membrane"/>
    <property type="evidence" value="ECO:0007669"/>
    <property type="project" value="TreeGrafter"/>
</dbReference>
<accession>A0A7Y0DZZ5</accession>
<dbReference type="InterPro" id="IPR014729">
    <property type="entry name" value="Rossmann-like_a/b/a_fold"/>
</dbReference>
<feature type="domain" description="DUF218" evidence="2">
    <location>
        <begin position="72"/>
        <end position="232"/>
    </location>
</feature>
<evidence type="ECO:0000259" key="2">
    <source>
        <dbReference type="Pfam" id="PF02698"/>
    </source>
</evidence>
<dbReference type="PANTHER" id="PTHR30336">
    <property type="entry name" value="INNER MEMBRANE PROTEIN, PROBABLE PERMEASE"/>
    <property type="match status" value="1"/>
</dbReference>
<dbReference type="Proteomes" id="UP000539372">
    <property type="component" value="Unassembled WGS sequence"/>
</dbReference>
<dbReference type="Pfam" id="PF02698">
    <property type="entry name" value="DUF218"/>
    <property type="match status" value="1"/>
</dbReference>
<keyword evidence="1" id="KW-1133">Transmembrane helix</keyword>
<feature type="transmembrane region" description="Helical" evidence="1">
    <location>
        <begin position="6"/>
        <end position="23"/>
    </location>
</feature>
<gene>
    <name evidence="3" type="ORF">HH303_09505</name>
</gene>